<dbReference type="Gene3D" id="1.20.1260.10">
    <property type="match status" value="1"/>
</dbReference>
<feature type="chain" id="PRO_5045209838" evidence="2">
    <location>
        <begin position="23"/>
        <end position="208"/>
    </location>
</feature>
<accession>A0ABT4QY30</accession>
<keyword evidence="5" id="KW-1185">Reference proteome</keyword>
<gene>
    <name evidence="4" type="ORF">OOJ09_19890</name>
</gene>
<proteinExistence type="predicted"/>
<dbReference type="RefSeq" id="WP_269906816.1">
    <property type="nucleotide sequence ID" value="NZ_JAPFQA010000009.1"/>
</dbReference>
<organism evidence="4 5">
    <name type="scientific">Mesorhizobium qingshengii</name>
    <dbReference type="NCBI Taxonomy" id="1165689"/>
    <lineage>
        <taxon>Bacteria</taxon>
        <taxon>Pseudomonadati</taxon>
        <taxon>Pseudomonadota</taxon>
        <taxon>Alphaproteobacteria</taxon>
        <taxon>Hyphomicrobiales</taxon>
        <taxon>Phyllobacteriaceae</taxon>
        <taxon>Mesorhizobium</taxon>
    </lineage>
</organism>
<sequence length="208" mass="22476">MKTHLQLIALAAFTTLSGAAFAQTDPHHPAADAPQAAAPSAQAMPGGSPEQCAAMMSTMQKMMPMMEKMAPMMQQMMPMMQQMMQGGMMQGGQGGMQGGMMRDQGGMTQGGGMTNMPMDTANMSEASRNYMQAMKRMDAPMMQGVQAADPDVAFVQAMIPHHQGAIDMARTVLQFGKDDQVKVWANQIITAQQSEIAAMQEWLKQHAK</sequence>
<dbReference type="PANTHER" id="PTHR36933:SF1">
    <property type="entry name" value="SLL0788 PROTEIN"/>
    <property type="match status" value="1"/>
</dbReference>
<comment type="caution">
    <text evidence="4">The sequence shown here is derived from an EMBL/GenBank/DDBJ whole genome shotgun (WGS) entry which is preliminary data.</text>
</comment>
<reference evidence="4" key="1">
    <citation type="submission" date="2022-11" db="EMBL/GenBank/DDBJ databases">
        <authorList>
            <person name="Coimbra C."/>
        </authorList>
    </citation>
    <scope>NUCLEOTIDE SEQUENCE</scope>
    <source>
        <strain evidence="4">Jales19</strain>
    </source>
</reference>
<feature type="domain" description="DUF305" evidence="3">
    <location>
        <begin position="76"/>
        <end position="203"/>
    </location>
</feature>
<evidence type="ECO:0000313" key="5">
    <source>
        <dbReference type="Proteomes" id="UP001152178"/>
    </source>
</evidence>
<feature type="region of interest" description="Disordered" evidence="1">
    <location>
        <begin position="24"/>
        <end position="50"/>
    </location>
</feature>
<evidence type="ECO:0000313" key="4">
    <source>
        <dbReference type="EMBL" id="MCZ8546455.1"/>
    </source>
</evidence>
<dbReference type="PANTHER" id="PTHR36933">
    <property type="entry name" value="SLL0788 PROTEIN"/>
    <property type="match status" value="1"/>
</dbReference>
<feature type="compositionally biased region" description="Low complexity" evidence="1">
    <location>
        <begin position="31"/>
        <end position="50"/>
    </location>
</feature>
<evidence type="ECO:0000256" key="2">
    <source>
        <dbReference type="SAM" id="SignalP"/>
    </source>
</evidence>
<dbReference type="InterPro" id="IPR012347">
    <property type="entry name" value="Ferritin-like"/>
</dbReference>
<evidence type="ECO:0000259" key="3">
    <source>
        <dbReference type="Pfam" id="PF03713"/>
    </source>
</evidence>
<name>A0ABT4QY30_9HYPH</name>
<feature type="signal peptide" evidence="2">
    <location>
        <begin position="1"/>
        <end position="22"/>
    </location>
</feature>
<dbReference type="Pfam" id="PF03713">
    <property type="entry name" value="DUF305"/>
    <property type="match status" value="1"/>
</dbReference>
<dbReference type="InterPro" id="IPR005183">
    <property type="entry name" value="DUF305_CopM-like"/>
</dbReference>
<protein>
    <submittedName>
        <fullName evidence="4">DUF305 domain-containing protein</fullName>
    </submittedName>
</protein>
<keyword evidence="2" id="KW-0732">Signal</keyword>
<evidence type="ECO:0000256" key="1">
    <source>
        <dbReference type="SAM" id="MobiDB-lite"/>
    </source>
</evidence>
<dbReference type="EMBL" id="JAPFQA010000009">
    <property type="protein sequence ID" value="MCZ8546455.1"/>
    <property type="molecule type" value="Genomic_DNA"/>
</dbReference>
<dbReference type="Proteomes" id="UP001152178">
    <property type="component" value="Unassembled WGS sequence"/>
</dbReference>